<reference evidence="7 8" key="1">
    <citation type="submission" date="2020-02" db="EMBL/GenBank/DDBJ databases">
        <title>Draft genome sequence of Haematococcus lacustris strain NIES-144.</title>
        <authorList>
            <person name="Morimoto D."/>
            <person name="Nakagawa S."/>
            <person name="Yoshida T."/>
            <person name="Sawayama S."/>
        </authorList>
    </citation>
    <scope>NUCLEOTIDE SEQUENCE [LARGE SCALE GENOMIC DNA]</scope>
    <source>
        <strain evidence="7 8">NIES-144</strain>
    </source>
</reference>
<comment type="caution">
    <text evidence="7">The sequence shown here is derived from an EMBL/GenBank/DDBJ whole genome shotgun (WGS) entry which is preliminary data.</text>
</comment>
<gene>
    <name evidence="7" type="ORF">HaLaN_16347</name>
</gene>
<dbReference type="Gene3D" id="2.10.25.10">
    <property type="entry name" value="Laminin"/>
    <property type="match status" value="1"/>
</dbReference>
<evidence type="ECO:0000256" key="4">
    <source>
        <dbReference type="SAM" id="MobiDB-lite"/>
    </source>
</evidence>
<feature type="region of interest" description="Disordered" evidence="4">
    <location>
        <begin position="17"/>
        <end position="53"/>
    </location>
</feature>
<evidence type="ECO:0000256" key="1">
    <source>
        <dbReference type="ARBA" id="ARBA00004323"/>
    </source>
</evidence>
<evidence type="ECO:0000256" key="3">
    <source>
        <dbReference type="ARBA" id="ARBA00023034"/>
    </source>
</evidence>
<dbReference type="PANTHER" id="PTHR11062:SF268">
    <property type="entry name" value="FAMILY PROTEIN, PUTATIVE, EXPRESSED-RELATED"/>
    <property type="match status" value="1"/>
</dbReference>
<comment type="subcellular location">
    <subcellularLocation>
        <location evidence="1">Golgi apparatus membrane</location>
        <topology evidence="1">Single-pass type II membrane protein</topology>
    </subcellularLocation>
</comment>
<name>A0A699ZCD0_HAELA</name>
<proteinExistence type="inferred from homology"/>
<dbReference type="Pfam" id="PF03016">
    <property type="entry name" value="Exostosin_GT47"/>
    <property type="match status" value="1"/>
</dbReference>
<dbReference type="GO" id="GO:0000139">
    <property type="term" value="C:Golgi membrane"/>
    <property type="evidence" value="ECO:0007669"/>
    <property type="project" value="UniProtKB-SubCell"/>
</dbReference>
<evidence type="ECO:0000313" key="8">
    <source>
        <dbReference type="Proteomes" id="UP000485058"/>
    </source>
</evidence>
<dbReference type="Proteomes" id="UP000485058">
    <property type="component" value="Unassembled WGS sequence"/>
</dbReference>
<protein>
    <submittedName>
        <fullName evidence="7">EGF-like domain-containing protein</fullName>
    </submittedName>
</protein>
<evidence type="ECO:0000259" key="6">
    <source>
        <dbReference type="PROSITE" id="PS01186"/>
    </source>
</evidence>
<dbReference type="InterPro" id="IPR040911">
    <property type="entry name" value="Exostosin_GT47"/>
</dbReference>
<dbReference type="PANTHER" id="PTHR11062">
    <property type="entry name" value="EXOSTOSIN HEPARAN SULFATE GLYCOSYLTRANSFERASE -RELATED"/>
    <property type="match status" value="1"/>
</dbReference>
<dbReference type="FunFam" id="2.10.25.10:FF:000026">
    <property type="entry name" value="Teneurin transmembrane protein 2"/>
    <property type="match status" value="1"/>
</dbReference>
<dbReference type="SUPFAM" id="SSF57196">
    <property type="entry name" value="EGF/Laminin"/>
    <property type="match status" value="1"/>
</dbReference>
<comment type="similarity">
    <text evidence="2">Belongs to the glycosyltransferase 47 family.</text>
</comment>
<feature type="domain" description="EGF-like" evidence="5 6">
    <location>
        <begin position="125"/>
        <end position="136"/>
    </location>
</feature>
<evidence type="ECO:0000256" key="2">
    <source>
        <dbReference type="ARBA" id="ARBA00010271"/>
    </source>
</evidence>
<dbReference type="GO" id="GO:0016757">
    <property type="term" value="F:glycosyltransferase activity"/>
    <property type="evidence" value="ECO:0007669"/>
    <property type="project" value="InterPro"/>
</dbReference>
<dbReference type="PROSITE" id="PS00022">
    <property type="entry name" value="EGF_1"/>
    <property type="match status" value="1"/>
</dbReference>
<keyword evidence="3" id="KW-0333">Golgi apparatus</keyword>
<keyword evidence="8" id="KW-1185">Reference proteome</keyword>
<dbReference type="InterPro" id="IPR000742">
    <property type="entry name" value="EGF"/>
</dbReference>
<accession>A0A699ZCD0</accession>
<dbReference type="EMBL" id="BLLF01001458">
    <property type="protein sequence ID" value="GFH19405.1"/>
    <property type="molecule type" value="Genomic_DNA"/>
</dbReference>
<dbReference type="InterPro" id="IPR004263">
    <property type="entry name" value="Exostosin"/>
</dbReference>
<dbReference type="PROSITE" id="PS01186">
    <property type="entry name" value="EGF_2"/>
    <property type="match status" value="1"/>
</dbReference>
<sequence length="335" mass="37549">ICDPEVSGCWCDGPQGRIPAPKGSPPGTPPLKRGRPMNTPQCRPKEGADGTKYNAVGSRSWADIYGPGGWCVAEQPVATCPCTADPEALLPAVIDGLAGRTCEDMVEMFCINQCSGHGECNLGFCKCDPGWYGHDCSRKVAGQALEPSRIPQRRWLQGVAVEPPAALEPPPAATRKRPLIFVYDLEPLFSSKLLQYRIASSWCVHRRYHQGNVSLDIPNWGYSVDTMLHESLLQSQHRTFDPEEADFFYVPQYSTCFIYPIKNWADFPWFGPPNTANRVGHAALMLVEVHRYLSTQFPYWNQRQGRDHIFLFTHDEGACWAPRVLTNATWLTHWG</sequence>
<dbReference type="Pfam" id="PF23106">
    <property type="entry name" value="EGF_Teneurin"/>
    <property type="match status" value="1"/>
</dbReference>
<feature type="non-terminal residue" evidence="7">
    <location>
        <position position="335"/>
    </location>
</feature>
<evidence type="ECO:0000313" key="7">
    <source>
        <dbReference type="EMBL" id="GFH19405.1"/>
    </source>
</evidence>
<dbReference type="AlphaFoldDB" id="A0A699ZCD0"/>
<evidence type="ECO:0000259" key="5">
    <source>
        <dbReference type="PROSITE" id="PS00022"/>
    </source>
</evidence>
<feature type="non-terminal residue" evidence="7">
    <location>
        <position position="1"/>
    </location>
</feature>
<organism evidence="7 8">
    <name type="scientific">Haematococcus lacustris</name>
    <name type="common">Green alga</name>
    <name type="synonym">Haematococcus pluvialis</name>
    <dbReference type="NCBI Taxonomy" id="44745"/>
    <lineage>
        <taxon>Eukaryota</taxon>
        <taxon>Viridiplantae</taxon>
        <taxon>Chlorophyta</taxon>
        <taxon>core chlorophytes</taxon>
        <taxon>Chlorophyceae</taxon>
        <taxon>CS clade</taxon>
        <taxon>Chlamydomonadales</taxon>
        <taxon>Haematococcaceae</taxon>
        <taxon>Haematococcus</taxon>
    </lineage>
</organism>